<evidence type="ECO:0000256" key="1">
    <source>
        <dbReference type="SAM" id="Coils"/>
    </source>
</evidence>
<dbReference type="Proteomes" id="UP000054498">
    <property type="component" value="Unassembled WGS sequence"/>
</dbReference>
<feature type="coiled-coil region" evidence="1">
    <location>
        <begin position="363"/>
        <end position="422"/>
    </location>
</feature>
<evidence type="ECO:0000313" key="4">
    <source>
        <dbReference type="Proteomes" id="UP000054498"/>
    </source>
</evidence>
<keyword evidence="1" id="KW-0175">Coiled coil</keyword>
<reference evidence="3 4" key="1">
    <citation type="journal article" date="2013" name="BMC Genomics">
        <title>Reconstruction of the lipid metabolism for the microalga Monoraphidium neglectum from its genome sequence reveals characteristics suitable for biofuel production.</title>
        <authorList>
            <person name="Bogen C."/>
            <person name="Al-Dilaimi A."/>
            <person name="Albersmeier A."/>
            <person name="Wichmann J."/>
            <person name="Grundmann M."/>
            <person name="Rupp O."/>
            <person name="Lauersen K.J."/>
            <person name="Blifernez-Klassen O."/>
            <person name="Kalinowski J."/>
            <person name="Goesmann A."/>
            <person name="Mussgnug J.H."/>
            <person name="Kruse O."/>
        </authorList>
    </citation>
    <scope>NUCLEOTIDE SEQUENCE [LARGE SCALE GENOMIC DNA]</scope>
    <source>
        <strain evidence="3 4">SAG 48.87</strain>
    </source>
</reference>
<dbReference type="GeneID" id="25727971"/>
<dbReference type="RefSeq" id="XP_013896208.1">
    <property type="nucleotide sequence ID" value="XM_014040754.1"/>
</dbReference>
<accession>A0A0D2KNJ2</accession>
<name>A0A0D2KNJ2_9CHLO</name>
<dbReference type="KEGG" id="mng:MNEG_10775"/>
<evidence type="ECO:0000256" key="2">
    <source>
        <dbReference type="SAM" id="MobiDB-lite"/>
    </source>
</evidence>
<proteinExistence type="predicted"/>
<evidence type="ECO:0000313" key="3">
    <source>
        <dbReference type="EMBL" id="KIY97188.1"/>
    </source>
</evidence>
<protein>
    <submittedName>
        <fullName evidence="3">Uncharacterized protein</fullName>
    </submittedName>
</protein>
<feature type="compositionally biased region" description="Polar residues" evidence="2">
    <location>
        <begin position="477"/>
        <end position="486"/>
    </location>
</feature>
<gene>
    <name evidence="3" type="ORF">MNEG_10775</name>
</gene>
<feature type="region of interest" description="Disordered" evidence="2">
    <location>
        <begin position="463"/>
        <end position="502"/>
    </location>
</feature>
<dbReference type="AlphaFoldDB" id="A0A0D2KNJ2"/>
<keyword evidence="4" id="KW-1185">Reference proteome</keyword>
<feature type="coiled-coil region" evidence="1">
    <location>
        <begin position="178"/>
        <end position="285"/>
    </location>
</feature>
<sequence>MEQCYQRQHAVKAVVTTIFCNIRAQEARGSIAAAEAHAASVRQARDDAACQQREEILQRAAVRAVVDSAISHILQAEALEGARAARSKAVAAMKAHDEAACQQREEILQRAAVRAVVDSAISHILQAEALEGARAARSQAVAAMKEADAARSRAVWIEASSRRRSVKLGARDSAVRTREAQTCRREKALEEAEEAQERAAAELAVERAQAEAQHADAEQREREALVAAMVAGAFAKAEQQAAQGRAMEELQRAVAAHELELAQWRAEVAKEKQASEAKRQALRAEEAAHSKLLQEREGANSYCCQRKLRQVAQAEKKARERIGAELRAKVEQLRREEEGGLTRLAAATMTATAFSRVIIWAEVEDAKAVMKQAGARRVDAERREREAIVAAMVVGAFAAVKQQAAACELQGVSAELESLKREKAAHGAVTVAAGAADVMGCFSMEPSKTAATPRQELACMDATRPQEEEGHALSGERSLQTLTMSAKMQAEEAPDGPPGQEP</sequence>
<organism evidence="3 4">
    <name type="scientific">Monoraphidium neglectum</name>
    <dbReference type="NCBI Taxonomy" id="145388"/>
    <lineage>
        <taxon>Eukaryota</taxon>
        <taxon>Viridiplantae</taxon>
        <taxon>Chlorophyta</taxon>
        <taxon>core chlorophytes</taxon>
        <taxon>Chlorophyceae</taxon>
        <taxon>CS clade</taxon>
        <taxon>Sphaeropleales</taxon>
        <taxon>Selenastraceae</taxon>
        <taxon>Monoraphidium</taxon>
    </lineage>
</organism>
<dbReference type="EMBL" id="KK102673">
    <property type="protein sequence ID" value="KIY97188.1"/>
    <property type="molecule type" value="Genomic_DNA"/>
</dbReference>